<keyword evidence="1" id="KW-0472">Membrane</keyword>
<feature type="transmembrane region" description="Helical" evidence="1">
    <location>
        <begin position="342"/>
        <end position="367"/>
    </location>
</feature>
<protein>
    <submittedName>
        <fullName evidence="3">Transposase (IS4 family protein)</fullName>
    </submittedName>
</protein>
<dbReference type="NCBIfam" id="NF033539">
    <property type="entry name" value="transpos_IS1380"/>
    <property type="match status" value="1"/>
</dbReference>
<evidence type="ECO:0000259" key="2">
    <source>
        <dbReference type="Pfam" id="PF13701"/>
    </source>
</evidence>
<comment type="caution">
    <text evidence="3">The sequence shown here is derived from an EMBL/GenBank/DDBJ whole genome shotgun (WGS) entry which is preliminary data.</text>
</comment>
<dbReference type="AlphaFoldDB" id="A0A1V1NZJ9"/>
<evidence type="ECO:0000313" key="3">
    <source>
        <dbReference type="EMBL" id="ETR68049.1"/>
    </source>
</evidence>
<accession>A0A1V1NZJ9</accession>
<keyword evidence="1" id="KW-1133">Transmembrane helix</keyword>
<dbReference type="SUPFAM" id="SSF53098">
    <property type="entry name" value="Ribonuclease H-like"/>
    <property type="match status" value="1"/>
</dbReference>
<dbReference type="EMBL" id="ATBP01001101">
    <property type="protein sequence ID" value="ETR68049.1"/>
    <property type="molecule type" value="Genomic_DNA"/>
</dbReference>
<reference evidence="4" key="1">
    <citation type="submission" date="2012-11" db="EMBL/GenBank/DDBJ databases">
        <authorList>
            <person name="Lucero-Rivera Y.E."/>
            <person name="Tovar-Ramirez D."/>
        </authorList>
    </citation>
    <scope>NUCLEOTIDE SEQUENCE [LARGE SCALE GENOMIC DNA]</scope>
    <source>
        <strain evidence="4">Araruama</strain>
    </source>
</reference>
<evidence type="ECO:0000256" key="1">
    <source>
        <dbReference type="SAM" id="Phobius"/>
    </source>
</evidence>
<dbReference type="InterPro" id="IPR047960">
    <property type="entry name" value="Transpos_IS1380"/>
</dbReference>
<gene>
    <name evidence="3" type="ORF">OMM_10924</name>
</gene>
<dbReference type="InterPro" id="IPR025668">
    <property type="entry name" value="Tnp_DDE_dom"/>
</dbReference>
<proteinExistence type="predicted"/>
<evidence type="ECO:0000313" key="4">
    <source>
        <dbReference type="Proteomes" id="UP000189670"/>
    </source>
</evidence>
<dbReference type="Pfam" id="PF13701">
    <property type="entry name" value="DDE_Tnp_1_4"/>
    <property type="match status" value="1"/>
</dbReference>
<dbReference type="InterPro" id="IPR012337">
    <property type="entry name" value="RNaseH-like_sf"/>
</dbReference>
<organism evidence="3 4">
    <name type="scientific">Candidatus Magnetoglobus multicellularis str. Araruama</name>
    <dbReference type="NCBI Taxonomy" id="890399"/>
    <lineage>
        <taxon>Bacteria</taxon>
        <taxon>Pseudomonadati</taxon>
        <taxon>Thermodesulfobacteriota</taxon>
        <taxon>Desulfobacteria</taxon>
        <taxon>Desulfobacterales</taxon>
        <taxon>Desulfobacteraceae</taxon>
        <taxon>Candidatus Magnetoglobus</taxon>
    </lineage>
</organism>
<dbReference type="Proteomes" id="UP000189670">
    <property type="component" value="Unassembled WGS sequence"/>
</dbReference>
<name>A0A1V1NZJ9_9BACT</name>
<feature type="domain" description="Transposase DDE" evidence="2">
    <location>
        <begin position="4"/>
        <end position="411"/>
    </location>
</feature>
<sequence length="423" mass="49726">MKPFKIEFTENDLTGNAGIAHFGRFLKKLNVKKILEAKINIDRASNADYQVADVVMIMLLGVFAGIKHVSHLAILRTDNVLRKLFKWSKFPADCTIGRIFKLFTPKTCNAFSEVEDTIRRKVWGKKWFGRVTLEFDSSVKTVYGNQEGANVGYNPKKKGQKSYHPIFCFIAETRECLHNWFRDGSAYSANGIVDFAKETLARLPKRVWKIFVRADSAFFNGRFLDFLEEKQCLYLIKVKLKNLNQILETQTWKKVRNQENTESCEFKYQCSDWKKERRFLGIRQKIINKDGKVEYRHFCYVTNDNLTPWKAHKKYGKRAASENWIEWCKGQMASGSILTNKFWANSAIFQTCILSYNLFVWMMFLVYGDKLRQEPNTIRFWLIHIPARLINRGGQFTLKLSKNNFIRKRWQDIDHFLEQISFA</sequence>
<keyword evidence="1" id="KW-0812">Transmembrane</keyword>